<sequence length="321" mass="33385">MDVRFVPAASVLRTVALPSEATTEATTQAPAAPFPGVAAALAARLTRDPGRPMVTFYDDATGERVEFSTATLDNWVAKTANLLVDTVGLAPADAVGIDLPPHWTSCVILLAAWSAGMEVQLAVSPGGPVDEREASGPDTDQHTANQHGAGEHGAGAPPRHPGVIFTSEDRLDIATALDVDEVVGLSLRPLGGRLRNAVPGVLDYAVEVPPHGDRFGPPPAPAEQSRLLGLAAAVARRDALGPEDRILTVGGPASVAGLLVATLVPLVSGASVVLCRNLDDLDPKALARRVGSERITAVDWSVPQSRTTDLPSEVRRLPAPW</sequence>
<dbReference type="Proteomes" id="UP000198802">
    <property type="component" value="Unassembled WGS sequence"/>
</dbReference>
<evidence type="ECO:0000313" key="3">
    <source>
        <dbReference type="Proteomes" id="UP000198802"/>
    </source>
</evidence>
<dbReference type="Gene3D" id="3.40.50.12780">
    <property type="entry name" value="N-terminal domain of ligase-like"/>
    <property type="match status" value="2"/>
</dbReference>
<gene>
    <name evidence="2" type="ORF">Ga0074812_102479</name>
</gene>
<accession>A0A0S4QFZ7</accession>
<reference evidence="3" key="1">
    <citation type="submission" date="2015-11" db="EMBL/GenBank/DDBJ databases">
        <authorList>
            <person name="Varghese N."/>
        </authorList>
    </citation>
    <scope>NUCLEOTIDE SEQUENCE [LARGE SCALE GENOMIC DNA]</scope>
    <source>
        <strain evidence="3">DSM 45899</strain>
    </source>
</reference>
<feature type="compositionally biased region" description="Basic and acidic residues" evidence="1">
    <location>
        <begin position="129"/>
        <end position="141"/>
    </location>
</feature>
<dbReference type="RefSeq" id="WP_091271908.1">
    <property type="nucleotide sequence ID" value="NZ_FAOZ01000002.1"/>
</dbReference>
<organism evidence="2 3">
    <name type="scientific">Parafrankia irregularis</name>
    <dbReference type="NCBI Taxonomy" id="795642"/>
    <lineage>
        <taxon>Bacteria</taxon>
        <taxon>Bacillati</taxon>
        <taxon>Actinomycetota</taxon>
        <taxon>Actinomycetes</taxon>
        <taxon>Frankiales</taxon>
        <taxon>Frankiaceae</taxon>
        <taxon>Parafrankia</taxon>
    </lineage>
</organism>
<dbReference type="SUPFAM" id="SSF56801">
    <property type="entry name" value="Acetyl-CoA synthetase-like"/>
    <property type="match status" value="1"/>
</dbReference>
<feature type="region of interest" description="Disordered" evidence="1">
    <location>
        <begin position="123"/>
        <end position="164"/>
    </location>
</feature>
<keyword evidence="3" id="KW-1185">Reference proteome</keyword>
<proteinExistence type="predicted"/>
<name>A0A0S4QFZ7_9ACTN</name>
<evidence type="ECO:0000313" key="2">
    <source>
        <dbReference type="EMBL" id="CUU54469.1"/>
    </source>
</evidence>
<dbReference type="NCBIfam" id="TIGR03089">
    <property type="entry name" value="TIGR03089 family protein"/>
    <property type="match status" value="1"/>
</dbReference>
<protein>
    <submittedName>
        <fullName evidence="2">TIGR03089 family protein</fullName>
    </submittedName>
</protein>
<dbReference type="InterPro" id="IPR042099">
    <property type="entry name" value="ANL_N_sf"/>
</dbReference>
<dbReference type="InterPro" id="IPR017523">
    <property type="entry name" value="Rv3268"/>
</dbReference>
<dbReference type="AlphaFoldDB" id="A0A0S4QFZ7"/>
<evidence type="ECO:0000256" key="1">
    <source>
        <dbReference type="SAM" id="MobiDB-lite"/>
    </source>
</evidence>
<dbReference type="EMBL" id="FAOZ01000002">
    <property type="protein sequence ID" value="CUU54469.1"/>
    <property type="molecule type" value="Genomic_DNA"/>
</dbReference>